<keyword evidence="7" id="KW-0436">Ligase</keyword>
<keyword evidence="4 5" id="KW-0472">Membrane</keyword>
<comment type="caution">
    <text evidence="7">The sequence shown here is derived from an EMBL/GenBank/DDBJ whole genome shotgun (WGS) entry which is preliminary data.</text>
</comment>
<evidence type="ECO:0000256" key="1">
    <source>
        <dbReference type="ARBA" id="ARBA00004141"/>
    </source>
</evidence>
<dbReference type="RefSeq" id="WP_185389061.1">
    <property type="nucleotide sequence ID" value="NZ_JAARQN010000006.1"/>
</dbReference>
<feature type="transmembrane region" description="Helical" evidence="5">
    <location>
        <begin position="183"/>
        <end position="202"/>
    </location>
</feature>
<dbReference type="PANTHER" id="PTHR37422:SF23">
    <property type="entry name" value="TEICHURONIC ACID BIOSYNTHESIS PROTEIN TUAE"/>
    <property type="match status" value="1"/>
</dbReference>
<feature type="domain" description="O-antigen ligase-related" evidence="6">
    <location>
        <begin position="268"/>
        <end position="413"/>
    </location>
</feature>
<dbReference type="InterPro" id="IPR051533">
    <property type="entry name" value="WaaL-like"/>
</dbReference>
<feature type="transmembrane region" description="Helical" evidence="5">
    <location>
        <begin position="434"/>
        <end position="455"/>
    </location>
</feature>
<reference evidence="7 8" key="1">
    <citation type="submission" date="2020-03" db="EMBL/GenBank/DDBJ databases">
        <title>Soil Listeria distribution.</title>
        <authorList>
            <person name="Liao J."/>
            <person name="Wiedmann M."/>
        </authorList>
    </citation>
    <scope>NUCLEOTIDE SEQUENCE [LARGE SCALE GENOMIC DNA]</scope>
    <source>
        <strain evidence="7 8">FSL L7-1614</strain>
    </source>
</reference>
<feature type="transmembrane region" description="Helical" evidence="5">
    <location>
        <begin position="461"/>
        <end position="479"/>
    </location>
</feature>
<proteinExistence type="predicted"/>
<evidence type="ECO:0000256" key="2">
    <source>
        <dbReference type="ARBA" id="ARBA00022692"/>
    </source>
</evidence>
<feature type="transmembrane region" description="Helical" evidence="5">
    <location>
        <begin position="75"/>
        <end position="93"/>
    </location>
</feature>
<feature type="transmembrane region" description="Helical" evidence="5">
    <location>
        <begin position="20"/>
        <end position="41"/>
    </location>
</feature>
<sequence length="487" mass="55348">MTRSSAKERWRRTVIIRREARGMGVMKESWKLIVCALLLSFGVVASLFSGIGIMMAVCVLLAVLVFLLDFNKIEYALWIGIVVTSFFGSYLGLPGNNSVFLFRILLLLHVPLFLWKLSRNRIGYSKMEKVIVILIVCWLFGNVASMLWANYISATFRYLYFVFEAGYLILITLYHVRSKKDLMVLTYFISAVYGFCLVIGLIEVLTGWHMSLSGNVLEYTQERHKYRPAGLQYNYNDFGAFLVMFLPLVVWGINTWKWHVKYVFIVAAVGLSGFLVINTYSRVSMVIWIIEVVLLLILWFRVWGVIASVIGLLAIVSVNVLHLGAENSSLFTDVVSAFTEKGGSTNERLMMYQKTLQIINESHFLGVGVGNVPIELNNSIMGHGTMDNAYRAPHNFILETVGNIGLWSFFLFAVIVMVLILSLKYLFVHMKYGFFAVVPVLIMAEFLSASVGISTIIEIRFLWISFGIALAIVSNQAFWRRDGEWDF</sequence>
<feature type="transmembrane region" description="Helical" evidence="5">
    <location>
        <begin position="260"/>
        <end position="277"/>
    </location>
</feature>
<comment type="subcellular location">
    <subcellularLocation>
        <location evidence="1">Membrane</location>
        <topology evidence="1">Multi-pass membrane protein</topology>
    </subcellularLocation>
</comment>
<organism evidence="7 8">
    <name type="scientific">Listeria newyorkensis</name>
    <dbReference type="NCBI Taxonomy" id="1497681"/>
    <lineage>
        <taxon>Bacteria</taxon>
        <taxon>Bacillati</taxon>
        <taxon>Bacillota</taxon>
        <taxon>Bacilli</taxon>
        <taxon>Bacillales</taxon>
        <taxon>Listeriaceae</taxon>
        <taxon>Listeria</taxon>
    </lineage>
</organism>
<evidence type="ECO:0000259" key="6">
    <source>
        <dbReference type="Pfam" id="PF04932"/>
    </source>
</evidence>
<dbReference type="AlphaFoldDB" id="A0A841YVH2"/>
<feature type="transmembrane region" description="Helical" evidence="5">
    <location>
        <begin position="130"/>
        <end position="152"/>
    </location>
</feature>
<evidence type="ECO:0000313" key="7">
    <source>
        <dbReference type="EMBL" id="MBC1457801.1"/>
    </source>
</evidence>
<keyword evidence="3 5" id="KW-1133">Transmembrane helix</keyword>
<accession>A0A841YVH2</accession>
<protein>
    <submittedName>
        <fullName evidence="7">O-antigen ligase family protein</fullName>
    </submittedName>
</protein>
<dbReference type="Proteomes" id="UP000569903">
    <property type="component" value="Unassembled WGS sequence"/>
</dbReference>
<evidence type="ECO:0000313" key="8">
    <source>
        <dbReference type="Proteomes" id="UP000569903"/>
    </source>
</evidence>
<feature type="transmembrane region" description="Helical" evidence="5">
    <location>
        <begin position="404"/>
        <end position="427"/>
    </location>
</feature>
<keyword evidence="2 5" id="KW-0812">Transmembrane</keyword>
<feature type="transmembrane region" description="Helical" evidence="5">
    <location>
        <begin position="47"/>
        <end position="68"/>
    </location>
</feature>
<evidence type="ECO:0000256" key="5">
    <source>
        <dbReference type="SAM" id="Phobius"/>
    </source>
</evidence>
<gene>
    <name evidence="7" type="ORF">HB850_08525</name>
</gene>
<feature type="transmembrane region" description="Helical" evidence="5">
    <location>
        <begin position="305"/>
        <end position="325"/>
    </location>
</feature>
<dbReference type="Pfam" id="PF04932">
    <property type="entry name" value="Wzy_C"/>
    <property type="match status" value="1"/>
</dbReference>
<dbReference type="EMBL" id="JAARQN010000006">
    <property type="protein sequence ID" value="MBC1457801.1"/>
    <property type="molecule type" value="Genomic_DNA"/>
</dbReference>
<name>A0A841YVH2_9LIST</name>
<feature type="transmembrane region" description="Helical" evidence="5">
    <location>
        <begin position="233"/>
        <end position="253"/>
    </location>
</feature>
<dbReference type="PANTHER" id="PTHR37422">
    <property type="entry name" value="TEICHURONIC ACID BIOSYNTHESIS PROTEIN TUAE"/>
    <property type="match status" value="1"/>
</dbReference>
<dbReference type="InterPro" id="IPR007016">
    <property type="entry name" value="O-antigen_ligase-rel_domated"/>
</dbReference>
<dbReference type="GO" id="GO:0016874">
    <property type="term" value="F:ligase activity"/>
    <property type="evidence" value="ECO:0007669"/>
    <property type="project" value="UniProtKB-KW"/>
</dbReference>
<feature type="transmembrane region" description="Helical" evidence="5">
    <location>
        <begin position="158"/>
        <end position="176"/>
    </location>
</feature>
<evidence type="ECO:0000256" key="4">
    <source>
        <dbReference type="ARBA" id="ARBA00023136"/>
    </source>
</evidence>
<feature type="transmembrane region" description="Helical" evidence="5">
    <location>
        <begin position="99"/>
        <end position="118"/>
    </location>
</feature>
<evidence type="ECO:0000256" key="3">
    <source>
        <dbReference type="ARBA" id="ARBA00022989"/>
    </source>
</evidence>
<dbReference type="GO" id="GO:0016020">
    <property type="term" value="C:membrane"/>
    <property type="evidence" value="ECO:0007669"/>
    <property type="project" value="UniProtKB-SubCell"/>
</dbReference>